<evidence type="ECO:0000256" key="1">
    <source>
        <dbReference type="SAM" id="MobiDB-lite"/>
    </source>
</evidence>
<accession>A0A412IT33</accession>
<proteinExistence type="predicted"/>
<dbReference type="GO" id="GO:0008168">
    <property type="term" value="F:methyltransferase activity"/>
    <property type="evidence" value="ECO:0007669"/>
    <property type="project" value="UniProtKB-KW"/>
</dbReference>
<name>A0A412IT33_9FIRM</name>
<comment type="caution">
    <text evidence="2">The sequence shown here is derived from an EMBL/GenBank/DDBJ whole genome shotgun (WGS) entry which is preliminary data.</text>
</comment>
<protein>
    <submittedName>
        <fullName evidence="2">SAM-dependent methyltransferase</fullName>
    </submittedName>
</protein>
<dbReference type="InterPro" id="IPR029063">
    <property type="entry name" value="SAM-dependent_MTases_sf"/>
</dbReference>
<keyword evidence="2" id="KW-0808">Transferase</keyword>
<dbReference type="PANTHER" id="PTHR38451">
    <property type="entry name" value="TRNA (ADENINE(22)-N(1))-METHYLTRANSFERASE"/>
    <property type="match status" value="1"/>
</dbReference>
<dbReference type="Pfam" id="PF12847">
    <property type="entry name" value="Methyltransf_18"/>
    <property type="match status" value="1"/>
</dbReference>
<dbReference type="Gene3D" id="3.40.50.150">
    <property type="entry name" value="Vaccinia Virus protein VP39"/>
    <property type="match status" value="1"/>
</dbReference>
<dbReference type="RefSeq" id="WP_119202388.1">
    <property type="nucleotide sequence ID" value="NZ_JAJCMH010000011.1"/>
</dbReference>
<reference evidence="2 3" key="1">
    <citation type="submission" date="2018-08" db="EMBL/GenBank/DDBJ databases">
        <title>A genome reference for cultivated species of the human gut microbiota.</title>
        <authorList>
            <person name="Zou Y."/>
            <person name="Xue W."/>
            <person name="Luo G."/>
        </authorList>
    </citation>
    <scope>NUCLEOTIDE SEQUENCE [LARGE SCALE GENOMIC DNA]</scope>
    <source>
        <strain evidence="2 3">AF22-21</strain>
    </source>
</reference>
<dbReference type="PANTHER" id="PTHR38451:SF1">
    <property type="entry name" value="TRNA (ADENINE(22)-N(1))-METHYLTRANSFERASE"/>
    <property type="match status" value="1"/>
</dbReference>
<evidence type="ECO:0000313" key="2">
    <source>
        <dbReference type="EMBL" id="RGS43268.1"/>
    </source>
</evidence>
<dbReference type="SUPFAM" id="SSF53335">
    <property type="entry name" value="S-adenosyl-L-methionine-dependent methyltransferases"/>
    <property type="match status" value="1"/>
</dbReference>
<sequence length="301" mass="33614">MKWRMGQPELKAGSANIMADDTNKKNIELSLRMQTVADMVQPGGRVCDIGCDHAFVSIYLVANGIADHVIASDVRTGPCAIARENIARWGMDDRIDLRLGDGLDTVKPGETDSIIIAGMGGILITDILSAGKTVVDTAKQLVLQPQSELEHVRRYIHEQGWFITDEKMLVDAGKYYVVMSVDVGESSRNEEKTNDMVRAGNDRNGNDRNGMDATGNDIAGIARSENDRFAHNSDLQEIYFKYGRRLLESHSAVLKDYLEDRRRSLVNIISGLEHAKTDNARKRCLELRHEQECIERALELI</sequence>
<dbReference type="OrthoDB" id="5881184at2"/>
<evidence type="ECO:0000313" key="3">
    <source>
        <dbReference type="Proteomes" id="UP000283295"/>
    </source>
</evidence>
<feature type="region of interest" description="Disordered" evidence="1">
    <location>
        <begin position="187"/>
        <end position="212"/>
    </location>
</feature>
<feature type="compositionally biased region" description="Basic and acidic residues" evidence="1">
    <location>
        <begin position="187"/>
        <end position="210"/>
    </location>
</feature>
<dbReference type="AlphaFoldDB" id="A0A412IT33"/>
<dbReference type="Proteomes" id="UP000283295">
    <property type="component" value="Unassembled WGS sequence"/>
</dbReference>
<organism evidence="2 3">
    <name type="scientific">Coprococcus eutactus</name>
    <dbReference type="NCBI Taxonomy" id="33043"/>
    <lineage>
        <taxon>Bacteria</taxon>
        <taxon>Bacillati</taxon>
        <taxon>Bacillota</taxon>
        <taxon>Clostridia</taxon>
        <taxon>Lachnospirales</taxon>
        <taxon>Lachnospiraceae</taxon>
        <taxon>Coprococcus</taxon>
    </lineage>
</organism>
<dbReference type="GO" id="GO:0032259">
    <property type="term" value="P:methylation"/>
    <property type="evidence" value="ECO:0007669"/>
    <property type="project" value="UniProtKB-KW"/>
</dbReference>
<keyword evidence="2" id="KW-0489">Methyltransferase</keyword>
<gene>
    <name evidence="2" type="ORF">DWX94_05140</name>
</gene>
<dbReference type="EMBL" id="QRVK01000008">
    <property type="protein sequence ID" value="RGS43268.1"/>
    <property type="molecule type" value="Genomic_DNA"/>
</dbReference>